<dbReference type="GeneID" id="93346547"/>
<evidence type="ECO:0000313" key="2">
    <source>
        <dbReference type="Proteomes" id="UP000254400"/>
    </source>
</evidence>
<dbReference type="EMBL" id="UGSC01000001">
    <property type="protein sequence ID" value="SUA70322.1"/>
    <property type="molecule type" value="Genomic_DNA"/>
</dbReference>
<evidence type="ECO:0000313" key="1">
    <source>
        <dbReference type="EMBL" id="SUA70322.1"/>
    </source>
</evidence>
<organism evidence="1 2">
    <name type="scientific">Paenibacillus polymyxa</name>
    <name type="common">Bacillus polymyxa</name>
    <dbReference type="NCBI Taxonomy" id="1406"/>
    <lineage>
        <taxon>Bacteria</taxon>
        <taxon>Bacillati</taxon>
        <taxon>Bacillota</taxon>
        <taxon>Bacilli</taxon>
        <taxon>Bacillales</taxon>
        <taxon>Paenibacillaceae</taxon>
        <taxon>Paenibacillus</taxon>
    </lineage>
</organism>
<sequence length="134" mass="15391">MITDKDQARILLKSAKQEILRMYGWSTKDYSARISETKKGLKLTINLLVAKKGFKTIYDYLVDKVNVIHVHSDTVTSKTIFAQIDSVIEEEVKKGNDNGFIFGIEWKVYPTEGDRKIATATMRYMNNLYDCSIN</sequence>
<accession>A0A378XZ49</accession>
<proteinExistence type="predicted"/>
<name>A0A378XZ49_PAEPO</name>
<dbReference type="RefSeq" id="WP_019687716.1">
    <property type="nucleotide sequence ID" value="NZ_CP036496.1"/>
</dbReference>
<dbReference type="Proteomes" id="UP000254400">
    <property type="component" value="Unassembled WGS sequence"/>
</dbReference>
<reference evidence="1 2" key="1">
    <citation type="submission" date="2018-06" db="EMBL/GenBank/DDBJ databases">
        <authorList>
            <consortium name="Pathogen Informatics"/>
            <person name="Doyle S."/>
        </authorList>
    </citation>
    <scope>NUCLEOTIDE SEQUENCE [LARGE SCALE GENOMIC DNA]</scope>
    <source>
        <strain evidence="1 2">NCTC10343</strain>
    </source>
</reference>
<gene>
    <name evidence="1" type="ORF">NCTC10343_03193</name>
</gene>
<dbReference type="AlphaFoldDB" id="A0A378XZ49"/>
<protein>
    <submittedName>
        <fullName evidence="1">Uncharacterized protein</fullName>
    </submittedName>
</protein>